<name>A0A914ZZF1_PARUN</name>
<feature type="transmembrane region" description="Helical" evidence="6">
    <location>
        <begin position="211"/>
        <end position="235"/>
    </location>
</feature>
<feature type="transmembrane region" description="Helical" evidence="6">
    <location>
        <begin position="290"/>
        <end position="310"/>
    </location>
</feature>
<dbReference type="Proteomes" id="UP000887569">
    <property type="component" value="Unplaced"/>
</dbReference>
<accession>A0A914ZZF1</accession>
<organism evidence="7 8">
    <name type="scientific">Parascaris univalens</name>
    <name type="common">Nematode worm</name>
    <dbReference type="NCBI Taxonomy" id="6257"/>
    <lineage>
        <taxon>Eukaryota</taxon>
        <taxon>Metazoa</taxon>
        <taxon>Ecdysozoa</taxon>
        <taxon>Nematoda</taxon>
        <taxon>Chromadorea</taxon>
        <taxon>Rhabditida</taxon>
        <taxon>Spirurina</taxon>
        <taxon>Ascaridomorpha</taxon>
        <taxon>Ascaridoidea</taxon>
        <taxon>Ascarididae</taxon>
        <taxon>Parascaris</taxon>
    </lineage>
</organism>
<evidence type="ECO:0000256" key="4">
    <source>
        <dbReference type="ARBA" id="ARBA00022989"/>
    </source>
</evidence>
<dbReference type="PROSITE" id="PS50283">
    <property type="entry name" value="NA_SOLUT_SYMP_3"/>
    <property type="match status" value="1"/>
</dbReference>
<keyword evidence="7" id="KW-1185">Reference proteome</keyword>
<comment type="similarity">
    <text evidence="2">Belongs to the sodium:solute symporter (SSF) (TC 2.A.21) family.</text>
</comment>
<evidence type="ECO:0000256" key="3">
    <source>
        <dbReference type="ARBA" id="ARBA00022692"/>
    </source>
</evidence>
<evidence type="ECO:0000313" key="7">
    <source>
        <dbReference type="Proteomes" id="UP000887569"/>
    </source>
</evidence>
<dbReference type="WBParaSite" id="PgB22_g030_t01">
    <property type="protein sequence ID" value="PgB22_g030_t01"/>
    <property type="gene ID" value="PgB22_g030"/>
</dbReference>
<feature type="transmembrane region" description="Helical" evidence="6">
    <location>
        <begin position="152"/>
        <end position="174"/>
    </location>
</feature>
<evidence type="ECO:0000256" key="1">
    <source>
        <dbReference type="ARBA" id="ARBA00004141"/>
    </source>
</evidence>
<feature type="transmembrane region" description="Helical" evidence="6">
    <location>
        <begin position="536"/>
        <end position="558"/>
    </location>
</feature>
<feature type="transmembrane region" description="Helical" evidence="6">
    <location>
        <begin position="393"/>
        <end position="416"/>
    </location>
</feature>
<feature type="transmembrane region" description="Helical" evidence="6">
    <location>
        <begin position="322"/>
        <end position="340"/>
    </location>
</feature>
<feature type="transmembrane region" description="Helical" evidence="6">
    <location>
        <begin position="84"/>
        <end position="104"/>
    </location>
</feature>
<reference evidence="8" key="1">
    <citation type="submission" date="2022-11" db="UniProtKB">
        <authorList>
            <consortium name="WormBaseParasite"/>
        </authorList>
    </citation>
    <scope>IDENTIFICATION</scope>
</reference>
<proteinExistence type="inferred from homology"/>
<evidence type="ECO:0000313" key="8">
    <source>
        <dbReference type="WBParaSite" id="PgB22_g030_t01"/>
    </source>
</evidence>
<keyword evidence="5 6" id="KW-0472">Membrane</keyword>
<dbReference type="InterPro" id="IPR001734">
    <property type="entry name" value="Na/solute_symporter"/>
</dbReference>
<dbReference type="AlphaFoldDB" id="A0A914ZZF1"/>
<dbReference type="GO" id="GO:0016020">
    <property type="term" value="C:membrane"/>
    <property type="evidence" value="ECO:0007669"/>
    <property type="project" value="UniProtKB-SubCell"/>
</dbReference>
<feature type="transmembrane region" description="Helical" evidence="6">
    <location>
        <begin position="42"/>
        <end position="64"/>
    </location>
</feature>
<keyword evidence="4 6" id="KW-1133">Transmembrane helix</keyword>
<evidence type="ECO:0000256" key="6">
    <source>
        <dbReference type="SAM" id="Phobius"/>
    </source>
</evidence>
<keyword evidence="3 6" id="KW-0812">Transmembrane</keyword>
<dbReference type="Gene3D" id="1.20.1730.10">
    <property type="entry name" value="Sodium/glucose cotransporter"/>
    <property type="match status" value="1"/>
</dbReference>
<evidence type="ECO:0000256" key="5">
    <source>
        <dbReference type="ARBA" id="ARBA00023136"/>
    </source>
</evidence>
<feature type="transmembrane region" description="Helical" evidence="6">
    <location>
        <begin position="422"/>
        <end position="447"/>
    </location>
</feature>
<dbReference type="GO" id="GO:0022857">
    <property type="term" value="F:transmembrane transporter activity"/>
    <property type="evidence" value="ECO:0007669"/>
    <property type="project" value="InterPro"/>
</dbReference>
<feature type="transmembrane region" description="Helical" evidence="6">
    <location>
        <begin position="186"/>
        <end position="205"/>
    </location>
</feature>
<feature type="transmembrane region" description="Helical" evidence="6">
    <location>
        <begin position="256"/>
        <end position="278"/>
    </location>
</feature>
<feature type="transmembrane region" description="Helical" evidence="6">
    <location>
        <begin position="111"/>
        <end position="132"/>
    </location>
</feature>
<feature type="transmembrane region" description="Helical" evidence="6">
    <location>
        <begin position="346"/>
        <end position="372"/>
    </location>
</feature>
<sequence length="628" mass="69534">ILIRFAYTDLLSAGQFFRFQPRLTKCLSVKNSHFKRMEYSQLLPYIPLSIVLIVPALSGIYQLLFTSLRSPIHFQQGIRDTTPWRSALSGALVAVSPFVCALPLSSASSLFLYPIGYVIAAICSAFIFSPTLHYIPSPSICQYLFLRFHLNILRQGVVLIHILLISSLSTLLLVYSTSFIAQISKLSPLIVCPLIAYFGAFSMIFGGQTTIAAPTFFIPFIMIFVGIGVLAYKGIDNLWEIFEDMNIVESISSTPVWIAFSLGILNGLHLIIASPLLYQQYFSLNTKQRLRNSLILHALFFLLFSISLLSTSSIYASFLESACPRFASFASMLAFFDFVLPTKENFSYILAACHILMTTISFSFTLLSLSTLIWEDIFRATVTVHSQIRQLHIVQVGLLAAGTLIMACSMTVIYYGGDFLTYAPFAFISLSTLASPITALCLCSFILPCTNLKGAIGGLMTGYLGIGLLSLIHFRASVILFPMGECLNATSITTTSRALEAVKIDNSTLISTLSTSTSIASELPSLFMYSLRTVPFSLFPLVAFLISCLSMIGISLCFGGEDMMALDWNLIACARLAHVVLRHRTITARSRRGFIESESFRYAQQTPYPDTSYLNTKADPFLEREKLT</sequence>
<protein>
    <submittedName>
        <fullName evidence="8">Uncharacterized protein</fullName>
    </submittedName>
</protein>
<dbReference type="InterPro" id="IPR038377">
    <property type="entry name" value="Na/Glc_symporter_sf"/>
</dbReference>
<comment type="subcellular location">
    <subcellularLocation>
        <location evidence="1">Membrane</location>
        <topology evidence="1">Multi-pass membrane protein</topology>
    </subcellularLocation>
</comment>
<feature type="transmembrane region" description="Helical" evidence="6">
    <location>
        <begin position="454"/>
        <end position="474"/>
    </location>
</feature>
<evidence type="ECO:0000256" key="2">
    <source>
        <dbReference type="ARBA" id="ARBA00006434"/>
    </source>
</evidence>